<dbReference type="InterPro" id="IPR001216">
    <property type="entry name" value="P-phosphate_BS"/>
</dbReference>
<evidence type="ECO:0000256" key="1">
    <source>
        <dbReference type="ARBA" id="ARBA00001933"/>
    </source>
</evidence>
<gene>
    <name evidence="3" type="ORF">ENM60_06535</name>
</gene>
<evidence type="ECO:0000313" key="3">
    <source>
        <dbReference type="EMBL" id="HHP68416.1"/>
    </source>
</evidence>
<protein>
    <submittedName>
        <fullName evidence="3">Pyridoxal-phosphate dependent enzyme</fullName>
    </submittedName>
</protein>
<dbReference type="Gene3D" id="3.40.50.1100">
    <property type="match status" value="2"/>
</dbReference>
<evidence type="ECO:0000259" key="2">
    <source>
        <dbReference type="Pfam" id="PF00291"/>
    </source>
</evidence>
<feature type="domain" description="Tryptophan synthase beta chain-like PALP" evidence="2">
    <location>
        <begin position="97"/>
        <end position="367"/>
    </location>
</feature>
<dbReference type="InterPro" id="IPR036052">
    <property type="entry name" value="TrpB-like_PALP_sf"/>
</dbReference>
<proteinExistence type="predicted"/>
<dbReference type="AlphaFoldDB" id="A0A7J3Y0G4"/>
<organism evidence="3">
    <name type="scientific">Thermogladius calderae</name>
    <dbReference type="NCBI Taxonomy" id="1200300"/>
    <lineage>
        <taxon>Archaea</taxon>
        <taxon>Thermoproteota</taxon>
        <taxon>Thermoprotei</taxon>
        <taxon>Desulfurococcales</taxon>
        <taxon>Desulfurococcaceae</taxon>
        <taxon>Thermogladius</taxon>
    </lineage>
</organism>
<comment type="caution">
    <text evidence="3">The sequence shown here is derived from an EMBL/GenBank/DDBJ whole genome shotgun (WGS) entry which is preliminary data.</text>
</comment>
<dbReference type="SUPFAM" id="SSF53686">
    <property type="entry name" value="Tryptophan synthase beta subunit-like PLP-dependent enzymes"/>
    <property type="match status" value="1"/>
</dbReference>
<sequence>MRLVDLGSVKGRLVDFKLALPFIREVLSTWSARGLRVGDGFEALEDELYTAYWALNPRYIPVGDGNVSLDALDFYHNVRGVSYRVYESILDLAVKDTPTPLVRLRSLEGGGVRVWAKLEWYHPFSLSIKDRIAWFMLLNNPSVKPGVRVVEATSMNTGLGLVGVANNLNLRSRIFLPSTAQRCVDYIFELMGAEVERAGGSLTTEMLEEVRRAARAEGAVHPDQFSNDLNLIAHLQYTAKELDYQALQAGLRVKSIISGLGTSGHLAALSIYFKSKLGDVRVYGVQPARGDFIPGLRRVETGMKWLPLAELEGVIDVTLEEAFQEVVYTARREGILIGLSAGAVVKAVKDLAQRGVLTGDVVMIVPDHGLKYIEILEALYSKTCPETTLPGRRVGGPG</sequence>
<comment type="cofactor">
    <cofactor evidence="1">
        <name>pyridoxal 5'-phosphate</name>
        <dbReference type="ChEBI" id="CHEBI:597326"/>
    </cofactor>
</comment>
<dbReference type="EMBL" id="DRYK01000084">
    <property type="protein sequence ID" value="HHP68416.1"/>
    <property type="molecule type" value="Genomic_DNA"/>
</dbReference>
<dbReference type="InterPro" id="IPR001926">
    <property type="entry name" value="TrpB-like_PALP"/>
</dbReference>
<dbReference type="GO" id="GO:0006535">
    <property type="term" value="P:cysteine biosynthetic process from serine"/>
    <property type="evidence" value="ECO:0007669"/>
    <property type="project" value="InterPro"/>
</dbReference>
<name>A0A7J3Y0G4_9CREN</name>
<accession>A0A7J3Y0G4</accession>
<dbReference type="Pfam" id="PF00291">
    <property type="entry name" value="PALP"/>
    <property type="match status" value="1"/>
</dbReference>
<dbReference type="PANTHER" id="PTHR10314">
    <property type="entry name" value="CYSTATHIONINE BETA-SYNTHASE"/>
    <property type="match status" value="1"/>
</dbReference>
<reference evidence="3" key="1">
    <citation type="journal article" date="2020" name="mSystems">
        <title>Genome- and Community-Level Interaction Insights into Carbon Utilization and Element Cycling Functions of Hydrothermarchaeota in Hydrothermal Sediment.</title>
        <authorList>
            <person name="Zhou Z."/>
            <person name="Liu Y."/>
            <person name="Xu W."/>
            <person name="Pan J."/>
            <person name="Luo Z.H."/>
            <person name="Li M."/>
        </authorList>
    </citation>
    <scope>NUCLEOTIDE SEQUENCE [LARGE SCALE GENOMIC DNA]</scope>
    <source>
        <strain evidence="3">SpSt-110</strain>
    </source>
</reference>
<dbReference type="PROSITE" id="PS00901">
    <property type="entry name" value="CYS_SYNTHASE"/>
    <property type="match status" value="1"/>
</dbReference>
<dbReference type="InterPro" id="IPR050214">
    <property type="entry name" value="Cys_Synth/Cystath_Beta-Synth"/>
</dbReference>